<organism evidence="1 2">
    <name type="scientific">Petromyces alliaceus</name>
    <name type="common">Aspergillus alliaceus</name>
    <dbReference type="NCBI Taxonomy" id="209559"/>
    <lineage>
        <taxon>Eukaryota</taxon>
        <taxon>Fungi</taxon>
        <taxon>Dikarya</taxon>
        <taxon>Ascomycota</taxon>
        <taxon>Pezizomycotina</taxon>
        <taxon>Eurotiomycetes</taxon>
        <taxon>Eurotiomycetidae</taxon>
        <taxon>Eurotiales</taxon>
        <taxon>Aspergillaceae</taxon>
        <taxon>Aspergillus</taxon>
        <taxon>Aspergillus subgen. Circumdati</taxon>
    </lineage>
</organism>
<dbReference type="AlphaFoldDB" id="A0A8H5ZSK0"/>
<proteinExistence type="predicted"/>
<keyword evidence="2" id="KW-1185">Reference proteome</keyword>
<protein>
    <submittedName>
        <fullName evidence="1">Uncharacterized protein</fullName>
    </submittedName>
</protein>
<dbReference type="EMBL" id="SPNV01000414">
    <property type="protein sequence ID" value="KAF5855566.1"/>
    <property type="molecule type" value="Genomic_DNA"/>
</dbReference>
<evidence type="ECO:0000313" key="2">
    <source>
        <dbReference type="Proteomes" id="UP000541154"/>
    </source>
</evidence>
<dbReference type="PANTHER" id="PTHR34987">
    <property type="entry name" value="C, PUTATIVE (AFU_ORTHOLOGUE AFUA_3G02880)-RELATED"/>
    <property type="match status" value="1"/>
</dbReference>
<evidence type="ECO:0000313" key="1">
    <source>
        <dbReference type="EMBL" id="KAF5855566.1"/>
    </source>
</evidence>
<gene>
    <name evidence="1" type="ORF">ETB97_008976</name>
</gene>
<reference evidence="1 2" key="1">
    <citation type="submission" date="2019-04" db="EMBL/GenBank/DDBJ databases">
        <title>Aspergillus burnettii sp. nov., novel species from soil in southeast Queensland.</title>
        <authorList>
            <person name="Gilchrist C.L.M."/>
            <person name="Pitt J.I."/>
            <person name="Lange L."/>
            <person name="Lacey H.J."/>
            <person name="Vuong D."/>
            <person name="Midgley D.J."/>
            <person name="Greenfield P."/>
            <person name="Bradbury M."/>
            <person name="Lacey E."/>
            <person name="Busk P.K."/>
            <person name="Pilgaard B."/>
            <person name="Chooi Y.H."/>
            <person name="Piggott A.M."/>
        </authorList>
    </citation>
    <scope>NUCLEOTIDE SEQUENCE [LARGE SCALE GENOMIC DNA]</scope>
    <source>
        <strain evidence="1 2">FRR 5400</strain>
    </source>
</reference>
<dbReference type="Proteomes" id="UP000541154">
    <property type="component" value="Unassembled WGS sequence"/>
</dbReference>
<name>A0A8H5ZSK0_PETAA</name>
<comment type="caution">
    <text evidence="1">The sequence shown here is derived from an EMBL/GenBank/DDBJ whole genome shotgun (WGS) entry which is preliminary data.</text>
</comment>
<sequence>MAGPSLEILDNGRDVEGYATFQVSHRSGNTSIFEMASSETRALLDSEIGDGAIPLAAAMDTYRINRYNITEGKTYTNRLIQGSLRYQKLNLSSEGEIEISSLGFKPIVSHTPLSNLPGAFNCFDPVLNRIWNVGARISQMNELPVQSLPGIWLITKEGDALVDCLRARFLREAFAGWLGFGFTGISMVRGANAQCFCLLKLDTFTVVTGLQ</sequence>
<accession>A0A8H5ZSK0</accession>
<dbReference type="PANTHER" id="PTHR34987:SF4">
    <property type="entry name" value="ALPHA-L-RHAMNOSIDASE C-TERMINAL DOMAIN-CONTAINING PROTEIN"/>
    <property type="match status" value="1"/>
</dbReference>